<evidence type="ECO:0000313" key="2">
    <source>
        <dbReference type="EMBL" id="ECC3912825.1"/>
    </source>
</evidence>
<feature type="transmembrane region" description="Helical" evidence="1">
    <location>
        <begin position="303"/>
        <end position="324"/>
    </location>
</feature>
<dbReference type="NCBIfam" id="TIGR04370">
    <property type="entry name" value="glyco_rpt_poly"/>
    <property type="match status" value="1"/>
</dbReference>
<feature type="transmembrane region" description="Helical" evidence="1">
    <location>
        <begin position="246"/>
        <end position="264"/>
    </location>
</feature>
<dbReference type="EMBL" id="AAIBIC010000002">
    <property type="protein sequence ID" value="ECC3912825.1"/>
    <property type="molecule type" value="Genomic_DNA"/>
</dbReference>
<protein>
    <submittedName>
        <fullName evidence="2">Oligosaccharide repeat unit polymerase</fullName>
    </submittedName>
</protein>
<keyword evidence="1" id="KW-0472">Membrane</keyword>
<proteinExistence type="predicted"/>
<comment type="caution">
    <text evidence="2">The sequence shown here is derived from an EMBL/GenBank/DDBJ whole genome shotgun (WGS) entry which is preliminary data.</text>
</comment>
<accession>A0A5Y1Y3Q8</accession>
<feature type="transmembrane region" description="Helical" evidence="1">
    <location>
        <begin position="215"/>
        <end position="234"/>
    </location>
</feature>
<reference evidence="2" key="1">
    <citation type="submission" date="2018-08" db="EMBL/GenBank/DDBJ databases">
        <authorList>
            <person name="Ashton P.M."/>
            <person name="Dallman T."/>
            <person name="Nair S."/>
            <person name="De Pinna E."/>
            <person name="Peters T."/>
            <person name="Grant K."/>
        </authorList>
    </citation>
    <scope>NUCLEOTIDE SEQUENCE [LARGE SCALE GENOMIC DNA]</scope>
    <source>
        <strain evidence="2">294779</strain>
    </source>
</reference>
<feature type="transmembrane region" description="Helical" evidence="1">
    <location>
        <begin position="149"/>
        <end position="179"/>
    </location>
</feature>
<feature type="transmembrane region" description="Helical" evidence="1">
    <location>
        <begin position="117"/>
        <end position="143"/>
    </location>
</feature>
<feature type="transmembrane region" description="Helical" evidence="1">
    <location>
        <begin position="72"/>
        <end position="96"/>
    </location>
</feature>
<feature type="transmembrane region" description="Helical" evidence="1">
    <location>
        <begin position="33"/>
        <end position="52"/>
    </location>
</feature>
<keyword evidence="1" id="KW-1133">Transmembrane helix</keyword>
<feature type="transmembrane region" description="Helical" evidence="1">
    <location>
        <begin position="191"/>
        <end position="209"/>
    </location>
</feature>
<name>A0A5Y1Y3Q8_SALDZ</name>
<dbReference type="AlphaFoldDB" id="A0A5Y1Y3Q8"/>
<evidence type="ECO:0000256" key="1">
    <source>
        <dbReference type="SAM" id="Phobius"/>
    </source>
</evidence>
<dbReference type="Proteomes" id="UP000839735">
    <property type="component" value="Unassembled WGS sequence"/>
</dbReference>
<feature type="transmembrane region" description="Helical" evidence="1">
    <location>
        <begin position="6"/>
        <end position="26"/>
    </location>
</feature>
<sequence length="390" mass="44968">MKGGLIVILWYSGFLFIAATGLTGLQELSSKSILMYIAFLFCFLLGMVLSGVSLYEPKKEMHQQILKRKHNLVIVSIFYLFIIYCLLVALNIYFFNKVDLSSYRQAFFDGSRDNVKFFFGSFGFYFYYFLSLIIYALVPFVVIMNNKKVLFLCFLSLLLYDIIFLSRTGVYYYILSYIVACIIQKKQLKKIIIFIVIALLFSFVISYTRDMQSNIINSIFSSIINYHVAPFILLDNNIISKNVITYHGVGLASLGIYNIIFFPIDVTIMQNINDFRTQLNIFYDLGLKEYLPYNAYYTSLGGVYIDSGFLGCMIVTFFFGFIIVAIEKKAYKSRKYLALTVFFTTLCLESIFAPITLNIFSFTIIIYLIIALVLKYENCNGSPVFKKYGS</sequence>
<gene>
    <name evidence="2" type="ORF">CTQ69_01825</name>
</gene>
<feature type="transmembrane region" description="Helical" evidence="1">
    <location>
        <begin position="359"/>
        <end position="376"/>
    </location>
</feature>
<organism evidence="2">
    <name type="scientific">Salmonella diarizonae</name>
    <dbReference type="NCBI Taxonomy" id="59204"/>
    <lineage>
        <taxon>Bacteria</taxon>
        <taxon>Pseudomonadati</taxon>
        <taxon>Pseudomonadota</taxon>
        <taxon>Gammaproteobacteria</taxon>
        <taxon>Enterobacterales</taxon>
        <taxon>Enterobacteriaceae</taxon>
        <taxon>Salmonella</taxon>
    </lineage>
</organism>
<keyword evidence="1" id="KW-0812">Transmembrane</keyword>